<organism evidence="1 2">
    <name type="scientific">Roseitalea porphyridii</name>
    <dbReference type="NCBI Taxonomy" id="1852022"/>
    <lineage>
        <taxon>Bacteria</taxon>
        <taxon>Pseudomonadati</taxon>
        <taxon>Pseudomonadota</taxon>
        <taxon>Alphaproteobacteria</taxon>
        <taxon>Hyphomicrobiales</taxon>
        <taxon>Ahrensiaceae</taxon>
        <taxon>Roseitalea</taxon>
    </lineage>
</organism>
<dbReference type="AlphaFoldDB" id="A0A4P6V207"/>
<keyword evidence="2" id="KW-1185">Reference proteome</keyword>
<dbReference type="InterPro" id="IPR051082">
    <property type="entry name" value="Pentapeptide-BTB/POZ_domain"/>
</dbReference>
<dbReference type="SUPFAM" id="SSF141571">
    <property type="entry name" value="Pentapeptide repeat-like"/>
    <property type="match status" value="1"/>
</dbReference>
<dbReference type="EMBL" id="CP036532">
    <property type="protein sequence ID" value="QBK30699.1"/>
    <property type="molecule type" value="Genomic_DNA"/>
</dbReference>
<dbReference type="PANTHER" id="PTHR14136:SF17">
    <property type="entry name" value="BTB_POZ DOMAIN-CONTAINING PROTEIN KCTD9"/>
    <property type="match status" value="1"/>
</dbReference>
<dbReference type="Gene3D" id="2.160.20.80">
    <property type="entry name" value="E3 ubiquitin-protein ligase SopA"/>
    <property type="match status" value="1"/>
</dbReference>
<dbReference type="PANTHER" id="PTHR14136">
    <property type="entry name" value="BTB_POZ DOMAIN-CONTAINING PROTEIN KCTD9"/>
    <property type="match status" value="1"/>
</dbReference>
<dbReference type="OrthoDB" id="7908941at2"/>
<accession>A0A4P6V207</accession>
<dbReference type="InterPro" id="IPR001646">
    <property type="entry name" value="5peptide_repeat"/>
</dbReference>
<dbReference type="KEGG" id="rpod:E0E05_08895"/>
<proteinExistence type="predicted"/>
<dbReference type="RefSeq" id="WP_131616383.1">
    <property type="nucleotide sequence ID" value="NZ_CP036532.1"/>
</dbReference>
<protein>
    <submittedName>
        <fullName evidence="1">Pentapeptide repeat-containing protein</fullName>
    </submittedName>
</protein>
<dbReference type="Proteomes" id="UP000293719">
    <property type="component" value="Chromosome"/>
</dbReference>
<evidence type="ECO:0000313" key="1">
    <source>
        <dbReference type="EMBL" id="QBK30699.1"/>
    </source>
</evidence>
<gene>
    <name evidence="1" type="ORF">E0E05_08895</name>
</gene>
<name>A0A4P6V207_9HYPH</name>
<reference evidence="1 2" key="1">
    <citation type="journal article" date="2017" name="Int. J. Syst. Evol. Microbiol.">
        <title>Roseitalea porphyridii gen. nov., sp. nov., isolated from a red alga, and reclassification of Hoeflea suaedae Chung et al. 2013 as Pseudohoeflea suaedae gen. nov., comb. nov.</title>
        <authorList>
            <person name="Hyeon J.W."/>
            <person name="Jeong S.E."/>
            <person name="Baek K."/>
            <person name="Jeon C.O."/>
        </authorList>
    </citation>
    <scope>NUCLEOTIDE SEQUENCE [LARGE SCALE GENOMIC DNA]</scope>
    <source>
        <strain evidence="1 2">MA7-20</strain>
    </source>
</reference>
<sequence>MRPDNLPPLDLSGAFLRRTSLSGAILKNANFAGADFQNARFVGSDFEGADLTGTNLVGADLTGAKNLTADQLRRAIIDETTRLPTYIDRTVLTLEEQTDVSPAE</sequence>
<dbReference type="Pfam" id="PF00805">
    <property type="entry name" value="Pentapeptide"/>
    <property type="match status" value="1"/>
</dbReference>
<dbReference type="GeneID" id="90767410"/>
<evidence type="ECO:0000313" key="2">
    <source>
        <dbReference type="Proteomes" id="UP000293719"/>
    </source>
</evidence>